<accession>A0A6P6DL28</accession>
<dbReference type="PANTHER" id="PTHR10624">
    <property type="entry name" value="UROKINASE PLASMINOGEN ACTIVATOR SURFACE RECEPTOR-RELATED"/>
    <property type="match status" value="1"/>
</dbReference>
<evidence type="ECO:0000256" key="4">
    <source>
        <dbReference type="ARBA" id="ARBA00022622"/>
    </source>
</evidence>
<evidence type="ECO:0000256" key="8">
    <source>
        <dbReference type="ARBA" id="ARBA00023157"/>
    </source>
</evidence>
<keyword evidence="10" id="KW-0325">Glycoprotein</keyword>
<feature type="domain" description="UPAR/Ly6" evidence="15">
    <location>
        <begin position="116"/>
        <end position="205"/>
    </location>
</feature>
<dbReference type="SMART" id="SM00134">
    <property type="entry name" value="LU"/>
    <property type="match status" value="3"/>
</dbReference>
<dbReference type="FunFam" id="2.10.60.10:FF:000015">
    <property type="entry name" value="Urokinase plasminogen activator surface receptor"/>
    <property type="match status" value="1"/>
</dbReference>
<keyword evidence="11" id="KW-0449">Lipoprotein</keyword>
<dbReference type="Gene3D" id="2.10.60.10">
    <property type="entry name" value="CD59"/>
    <property type="match status" value="3"/>
</dbReference>
<feature type="chain" id="PRO_5027877723" description="Urokinase plasminogen activator surface receptor" evidence="14">
    <location>
        <begin position="24"/>
        <end position="333"/>
    </location>
</feature>
<evidence type="ECO:0000256" key="9">
    <source>
        <dbReference type="ARBA" id="ARBA00023170"/>
    </source>
</evidence>
<dbReference type="CDD" id="cd23557">
    <property type="entry name" value="TFP_LU_ECD_uPAR_rpt2"/>
    <property type="match status" value="1"/>
</dbReference>
<dbReference type="SUPFAM" id="SSF57302">
    <property type="entry name" value="Snake toxin-like"/>
    <property type="match status" value="3"/>
</dbReference>
<keyword evidence="4" id="KW-0336">GPI-anchor</keyword>
<dbReference type="CDD" id="cd23556">
    <property type="entry name" value="TFP_LU_ECD_uPAR_rpt1"/>
    <property type="match status" value="1"/>
</dbReference>
<sequence>MGRPALLLLLLPGVLICAPGSWALLCLQCKSRGPCQEEMCAPGQDLCRTTAMRVWEGEEELEVVERGCTHAEKSNRTMSYRRGSQIISLTETVCGSDLCNKPRLGRQRTFSMGRYLECVSCTSSDMSCERGREQSLQCRHPREQCLDVVTYDNLKVNVKDEHHTRGCGFLPGCPGPTGFHNHHSFHYLQCCNRTNCNRGPVIQLQNLPPNGVQCYSCEGNSTHGCSSNESSLVDCRGPMDQCLQATGPIGLGNETFTVRGCVTASWCHDSHMSDIFSLTRLSISCCKGTGCNHPASDIQYRSGGAPRPGPVPLSLASTLLVIIRLWGGVLLWT</sequence>
<evidence type="ECO:0000256" key="14">
    <source>
        <dbReference type="SAM" id="SignalP"/>
    </source>
</evidence>
<reference evidence="17" key="1">
    <citation type="submission" date="2025-08" db="UniProtKB">
        <authorList>
            <consortium name="RefSeq"/>
        </authorList>
    </citation>
    <scope>IDENTIFICATION</scope>
</reference>
<keyword evidence="16" id="KW-1185">Reference proteome</keyword>
<dbReference type="GeneID" id="101568644"/>
<keyword evidence="8" id="KW-1015">Disulfide bond</keyword>
<name>A0A6P6DL28_OCTDE</name>
<evidence type="ECO:0000256" key="5">
    <source>
        <dbReference type="ARBA" id="ARBA00022729"/>
    </source>
</evidence>
<feature type="domain" description="UPAR/Ly6" evidence="15">
    <location>
        <begin position="24"/>
        <end position="111"/>
    </location>
</feature>
<feature type="domain" description="UPAR/Ly6" evidence="15">
    <location>
        <begin position="212"/>
        <end position="299"/>
    </location>
</feature>
<protein>
    <recommendedName>
        <fullName evidence="2">Urokinase plasminogen activator surface receptor</fullName>
    </recommendedName>
</protein>
<dbReference type="GO" id="GO:0098552">
    <property type="term" value="C:side of membrane"/>
    <property type="evidence" value="ECO:0007669"/>
    <property type="project" value="UniProtKB-KW"/>
</dbReference>
<dbReference type="GO" id="GO:0005886">
    <property type="term" value="C:plasma membrane"/>
    <property type="evidence" value="ECO:0007669"/>
    <property type="project" value="UniProtKB-SubCell"/>
</dbReference>
<gene>
    <name evidence="17" type="primary">Plaur</name>
</gene>
<dbReference type="CTD" id="5329"/>
<evidence type="ECO:0000256" key="12">
    <source>
        <dbReference type="ARBA" id="ARBA00053343"/>
    </source>
</evidence>
<dbReference type="RefSeq" id="XP_023560353.1">
    <property type="nucleotide sequence ID" value="XM_023704585.1"/>
</dbReference>
<dbReference type="InParanoid" id="A0A6P6DL28"/>
<evidence type="ECO:0000313" key="16">
    <source>
        <dbReference type="Proteomes" id="UP000515203"/>
    </source>
</evidence>
<evidence type="ECO:0000256" key="3">
    <source>
        <dbReference type="ARBA" id="ARBA00022475"/>
    </source>
</evidence>
<dbReference type="Proteomes" id="UP000515203">
    <property type="component" value="Unplaced"/>
</dbReference>
<dbReference type="FunCoup" id="A0A6P6DL28">
    <property type="interactions" value="41"/>
</dbReference>
<evidence type="ECO:0000256" key="7">
    <source>
        <dbReference type="ARBA" id="ARBA00023136"/>
    </source>
</evidence>
<comment type="function">
    <text evidence="12">Acts as a receptor for urokinase plasminogen activator. Plays a role in localizing and promoting plasmin formation. Mediates the proteolysis-independent signal transduction activation effects of U-PA.</text>
</comment>
<keyword evidence="9 17" id="KW-0675">Receptor</keyword>
<dbReference type="InterPro" id="IPR045860">
    <property type="entry name" value="Snake_toxin-like_sf"/>
</dbReference>
<keyword evidence="7" id="KW-0472">Membrane</keyword>
<dbReference type="PANTHER" id="PTHR10624:SF6">
    <property type="entry name" value="UROKINASE PLASMINOGEN ACTIVATOR SURFACE RECEPTOR"/>
    <property type="match status" value="1"/>
</dbReference>
<evidence type="ECO:0000256" key="2">
    <source>
        <dbReference type="ARBA" id="ARBA00019778"/>
    </source>
</evidence>
<evidence type="ECO:0000313" key="17">
    <source>
        <dbReference type="RefSeq" id="XP_023560353.1"/>
    </source>
</evidence>
<dbReference type="FunFam" id="2.10.60.10:FF:000019">
    <property type="entry name" value="Urokinase plasminogen activator surface receptor"/>
    <property type="match status" value="1"/>
</dbReference>
<proteinExistence type="predicted"/>
<evidence type="ECO:0000256" key="11">
    <source>
        <dbReference type="ARBA" id="ARBA00023288"/>
    </source>
</evidence>
<comment type="subunit">
    <text evidence="13">Monomer. Interacts (via the UPAR/Ly6 domains) with SRPX2. Interacts with MRC2. Interacts with SORL1 (via N-terminal ectodomain); this interaction decreases PLAUR internalization. The ternary complex composed of PLAUR-PLAU-SERPINE1 also interacts with SORL1. Interacts with CD82; this interaction prevents PLAUR from binding to its high affinity ligand PLAU.</text>
</comment>
<keyword evidence="5 14" id="KW-0732">Signal</keyword>
<evidence type="ECO:0000256" key="1">
    <source>
        <dbReference type="ARBA" id="ARBA00004609"/>
    </source>
</evidence>
<evidence type="ECO:0000256" key="13">
    <source>
        <dbReference type="ARBA" id="ARBA00065534"/>
    </source>
</evidence>
<organism evidence="16 17">
    <name type="scientific">Octodon degus</name>
    <name type="common">Degu</name>
    <name type="synonym">Sciurus degus</name>
    <dbReference type="NCBI Taxonomy" id="10160"/>
    <lineage>
        <taxon>Eukaryota</taxon>
        <taxon>Metazoa</taxon>
        <taxon>Chordata</taxon>
        <taxon>Craniata</taxon>
        <taxon>Vertebrata</taxon>
        <taxon>Euteleostomi</taxon>
        <taxon>Mammalia</taxon>
        <taxon>Eutheria</taxon>
        <taxon>Euarchontoglires</taxon>
        <taxon>Glires</taxon>
        <taxon>Rodentia</taxon>
        <taxon>Hystricomorpha</taxon>
        <taxon>Octodontidae</taxon>
        <taxon>Octodon</taxon>
    </lineage>
</organism>
<dbReference type="CDD" id="cd23558">
    <property type="entry name" value="TFP_LU_ECD_uPAR_rpt3"/>
    <property type="match status" value="1"/>
</dbReference>
<comment type="subcellular location">
    <subcellularLocation>
        <location evidence="1">Cell membrane</location>
        <topology evidence="1">Lipid-anchor</topology>
        <topology evidence="1">GPI-anchor</topology>
    </subcellularLocation>
</comment>
<dbReference type="OrthoDB" id="5945173at2759"/>
<evidence type="ECO:0000256" key="6">
    <source>
        <dbReference type="ARBA" id="ARBA00022737"/>
    </source>
</evidence>
<dbReference type="Pfam" id="PF00021">
    <property type="entry name" value="UPAR_LY6"/>
    <property type="match status" value="3"/>
</dbReference>
<dbReference type="AlphaFoldDB" id="A0A6P6DL28"/>
<feature type="signal peptide" evidence="14">
    <location>
        <begin position="1"/>
        <end position="23"/>
    </location>
</feature>
<dbReference type="FunFam" id="2.10.60.10:FF:000013">
    <property type="entry name" value="Urokinase plasminogen activator surface receptor"/>
    <property type="match status" value="1"/>
</dbReference>
<dbReference type="InterPro" id="IPR016054">
    <property type="entry name" value="LY6_UPA_recep-like"/>
</dbReference>
<evidence type="ECO:0000256" key="10">
    <source>
        <dbReference type="ARBA" id="ARBA00023180"/>
    </source>
</evidence>
<evidence type="ECO:0000259" key="15">
    <source>
        <dbReference type="SMART" id="SM00134"/>
    </source>
</evidence>
<keyword evidence="3" id="KW-1003">Cell membrane</keyword>
<keyword evidence="6" id="KW-0677">Repeat</keyword>